<proteinExistence type="inferred from homology"/>
<protein>
    <submittedName>
        <fullName evidence="2">Ornithine cyclodeaminase</fullName>
        <ecNumber evidence="2">4.3.1.12</ecNumber>
    </submittedName>
</protein>
<keyword evidence="2" id="KW-0456">Lyase</keyword>
<evidence type="ECO:0000256" key="1">
    <source>
        <dbReference type="ARBA" id="ARBA00008903"/>
    </source>
</evidence>
<dbReference type="NCBIfam" id="NF004793">
    <property type="entry name" value="PRK06141.1"/>
    <property type="match status" value="1"/>
</dbReference>
<reference evidence="2 3" key="1">
    <citation type="submission" date="2020-08" db="EMBL/GenBank/DDBJ databases">
        <title>Genomic Encyclopedia of Type Strains, Phase IV (KMG-IV): sequencing the most valuable type-strain genomes for metagenomic binning, comparative biology and taxonomic classification.</title>
        <authorList>
            <person name="Goeker M."/>
        </authorList>
    </citation>
    <scope>NUCLEOTIDE SEQUENCE [LARGE SCALE GENOMIC DNA]</scope>
    <source>
        <strain evidence="2 3">DSM 17455</strain>
    </source>
</reference>
<dbReference type="InterPro" id="IPR036291">
    <property type="entry name" value="NAD(P)-bd_dom_sf"/>
</dbReference>
<dbReference type="InterPro" id="IPR023401">
    <property type="entry name" value="ODC_N"/>
</dbReference>
<dbReference type="EC" id="4.3.1.12" evidence="2"/>
<sequence length="343" mass="36473">MNVKNIRFIDEAQSKAGLGFRELVDALAAGFPVGCEAPLRHHHVIASPGQPDSTLLLMPAWDSVAGPGRLLGVKLVTVYPGNTAKRLPGLASTYLLFDADTGQEVALIDGNVITARRTAATAALGARFLSRVDAGTLLLFGAGRVASLVPEAMRTVRPIERVMIWDIRRDSAASLAGELKRQGFETSIVDDVQAAVASADIVSAATLATEPLFDGDWVRPGTHVDLIGSFTPKMREADDRLIAKAALYVDTLDALHETGDLIQPIEAGAIDANHIRGTIADLCRGTVVGRSNDRDITLFKAVGSSLADLITARLIYHSLPYETPVVSPTHGLCADRPAIDEVT</sequence>
<dbReference type="RefSeq" id="WP_312871033.1">
    <property type="nucleotide sequence ID" value="NZ_JACJHY010000037.1"/>
</dbReference>
<dbReference type="GO" id="GO:0008473">
    <property type="term" value="F:ornithine cyclodeaminase activity"/>
    <property type="evidence" value="ECO:0007669"/>
    <property type="project" value="UniProtKB-EC"/>
</dbReference>
<organism evidence="2 3">
    <name type="scientific">Aminobacter ciceronei</name>
    <dbReference type="NCBI Taxonomy" id="150723"/>
    <lineage>
        <taxon>Bacteria</taxon>
        <taxon>Pseudomonadati</taxon>
        <taxon>Pseudomonadota</taxon>
        <taxon>Alphaproteobacteria</taxon>
        <taxon>Hyphomicrobiales</taxon>
        <taxon>Phyllobacteriaceae</taxon>
        <taxon>Aminobacter</taxon>
    </lineage>
</organism>
<dbReference type="Proteomes" id="UP000587524">
    <property type="component" value="Unassembled WGS sequence"/>
</dbReference>
<dbReference type="PIRSF" id="PIRSF001439">
    <property type="entry name" value="CryM"/>
    <property type="match status" value="1"/>
</dbReference>
<dbReference type="InterPro" id="IPR003462">
    <property type="entry name" value="ODC_Mu_crystall"/>
</dbReference>
<comment type="similarity">
    <text evidence="1">Belongs to the ornithine cyclodeaminase/mu-crystallin family.</text>
</comment>
<evidence type="ECO:0000313" key="3">
    <source>
        <dbReference type="Proteomes" id="UP000587524"/>
    </source>
</evidence>
<dbReference type="PANTHER" id="PTHR13812">
    <property type="entry name" value="KETIMINE REDUCTASE MU-CRYSTALLIN"/>
    <property type="match status" value="1"/>
</dbReference>
<comment type="caution">
    <text evidence="2">The sequence shown here is derived from an EMBL/GenBank/DDBJ whole genome shotgun (WGS) entry which is preliminary data.</text>
</comment>
<name>A0ABR6CFF6_9HYPH</name>
<dbReference type="Gene3D" id="3.40.50.720">
    <property type="entry name" value="NAD(P)-binding Rossmann-like Domain"/>
    <property type="match status" value="1"/>
</dbReference>
<gene>
    <name evidence="2" type="ORF">HNQ97_005677</name>
</gene>
<dbReference type="SUPFAM" id="SSF51735">
    <property type="entry name" value="NAD(P)-binding Rossmann-fold domains"/>
    <property type="match status" value="1"/>
</dbReference>
<dbReference type="PANTHER" id="PTHR13812:SF19">
    <property type="entry name" value="KETIMINE REDUCTASE MU-CRYSTALLIN"/>
    <property type="match status" value="1"/>
</dbReference>
<evidence type="ECO:0000313" key="2">
    <source>
        <dbReference type="EMBL" id="MBA9023649.1"/>
    </source>
</evidence>
<dbReference type="EMBL" id="JACJHZ010000037">
    <property type="protein sequence ID" value="MBA9023649.1"/>
    <property type="molecule type" value="Genomic_DNA"/>
</dbReference>
<keyword evidence="3" id="KW-1185">Reference proteome</keyword>
<dbReference type="Gene3D" id="3.30.1780.10">
    <property type="entry name" value="ornithine cyclodeaminase, domain 1"/>
    <property type="match status" value="1"/>
</dbReference>
<accession>A0ABR6CFF6</accession>
<dbReference type="Pfam" id="PF02423">
    <property type="entry name" value="OCD_Mu_crystall"/>
    <property type="match status" value="1"/>
</dbReference>